<dbReference type="Gene3D" id="1.10.150.130">
    <property type="match status" value="1"/>
</dbReference>
<protein>
    <submittedName>
        <fullName evidence="5">Site-specific integrase</fullName>
    </submittedName>
</protein>
<dbReference type="PROSITE" id="PS51898">
    <property type="entry name" value="TYR_RECOMBINASE"/>
    <property type="match status" value="1"/>
</dbReference>
<dbReference type="InterPro" id="IPR025269">
    <property type="entry name" value="SAM-like_dom"/>
</dbReference>
<evidence type="ECO:0000313" key="5">
    <source>
        <dbReference type="EMBL" id="MBP4142545.1"/>
    </source>
</evidence>
<evidence type="ECO:0000259" key="4">
    <source>
        <dbReference type="PROSITE" id="PS51898"/>
    </source>
</evidence>
<name>A0ABS5CVC9_9FLAO</name>
<reference evidence="5 6" key="1">
    <citation type="submission" date="2021-03" db="EMBL/GenBank/DDBJ databases">
        <title>Flavobacterium Flabelliformis Sp. Nov. And Flavobacterium Geliluteum Sp. Nov., Two Novel Multidrug Resistant Psychrophilic Species Isolated From Antarctica.</title>
        <authorList>
            <person name="Kralova S."/>
            <person name="Busse H.J."/>
            <person name="Bezdicek M."/>
            <person name="Nykrynova M."/>
            <person name="Kroupova E."/>
            <person name="Krsek D."/>
            <person name="Sedlacek I."/>
        </authorList>
    </citation>
    <scope>NUCLEOTIDE SEQUENCE [LARGE SCALE GENOMIC DNA]</scope>
    <source>
        <strain evidence="5 6">P4023</strain>
    </source>
</reference>
<dbReference type="Pfam" id="PF13102">
    <property type="entry name" value="Phage_int_SAM_5"/>
    <property type="match status" value="1"/>
</dbReference>
<dbReference type="SUPFAM" id="SSF56349">
    <property type="entry name" value="DNA breaking-rejoining enzymes"/>
    <property type="match status" value="1"/>
</dbReference>
<dbReference type="InterPro" id="IPR011010">
    <property type="entry name" value="DNA_brk_join_enz"/>
</dbReference>
<dbReference type="InterPro" id="IPR010998">
    <property type="entry name" value="Integrase_recombinase_N"/>
</dbReference>
<dbReference type="InterPro" id="IPR013762">
    <property type="entry name" value="Integrase-like_cat_sf"/>
</dbReference>
<dbReference type="Proteomes" id="UP000674217">
    <property type="component" value="Unassembled WGS sequence"/>
</dbReference>
<proteinExistence type="inferred from homology"/>
<organism evidence="5 6">
    <name type="scientific">Flavobacterium flabelliforme</name>
    <dbReference type="NCBI Taxonomy" id="2816119"/>
    <lineage>
        <taxon>Bacteria</taxon>
        <taxon>Pseudomonadati</taxon>
        <taxon>Bacteroidota</taxon>
        <taxon>Flavobacteriia</taxon>
        <taxon>Flavobacteriales</taxon>
        <taxon>Flavobacteriaceae</taxon>
        <taxon>Flavobacterium</taxon>
    </lineage>
</organism>
<dbReference type="InterPro" id="IPR035386">
    <property type="entry name" value="Arm-DNA-bind_5"/>
</dbReference>
<gene>
    <name evidence="5" type="ORF">J3S90_12105</name>
</gene>
<evidence type="ECO:0000256" key="2">
    <source>
        <dbReference type="ARBA" id="ARBA00023125"/>
    </source>
</evidence>
<dbReference type="Pfam" id="PF17293">
    <property type="entry name" value="Arm-DNA-bind_5"/>
    <property type="match status" value="1"/>
</dbReference>
<evidence type="ECO:0000313" key="6">
    <source>
        <dbReference type="Proteomes" id="UP000674217"/>
    </source>
</evidence>
<evidence type="ECO:0000256" key="1">
    <source>
        <dbReference type="ARBA" id="ARBA00008857"/>
    </source>
</evidence>
<keyword evidence="3" id="KW-0233">DNA recombination</keyword>
<accession>A0ABS5CVC9</accession>
<keyword evidence="2" id="KW-0238">DNA-binding</keyword>
<evidence type="ECO:0000256" key="3">
    <source>
        <dbReference type="ARBA" id="ARBA00023172"/>
    </source>
</evidence>
<dbReference type="CDD" id="cd01185">
    <property type="entry name" value="INTN1_C_like"/>
    <property type="match status" value="1"/>
</dbReference>
<comment type="caution">
    <text evidence="5">The sequence shown here is derived from an EMBL/GenBank/DDBJ whole genome shotgun (WGS) entry which is preliminary data.</text>
</comment>
<keyword evidence="6" id="KW-1185">Reference proteome</keyword>
<dbReference type="InterPro" id="IPR050090">
    <property type="entry name" value="Tyrosine_recombinase_XerCD"/>
</dbReference>
<dbReference type="PANTHER" id="PTHR30349:SF64">
    <property type="entry name" value="PROPHAGE INTEGRASE INTD-RELATED"/>
    <property type="match status" value="1"/>
</dbReference>
<sequence length="443" mass="51306">MLESSFGLAFFLKRTSNNSKIRTVYFRITIDGVPKETSTKRKWEATRWDQKTERAIGTKEDAKALNFFLDTLIIKINEYKTENMYSGKPITAQKVMDYILGKNTNRAKVLEEFQKHNDEMTALLGKGYAKGTLDRFTITINHLKAFIRLKFNAQDLEFSDLNLAFIKDFEFYLRSVRNCSNNTTLKYIANFKKIVLRAIDHEVILKDPFKNFKGKKSKIIKKPLSTQELYELERHYFSTDRLNVVRDVFVFQCYTGLAYIDVYQLKKTDIKVGIDKQSWIMSERQKTGSSTNVPLLPQALKIIEKYKDHPLCIQRGTVLPVASNQKMNEYLKEIALLCAFPFTLNTHMARRTFGSTVTLQNNVPINVVKEMLGHSSVKQTEAYAITEQLTVGREMALLNERINKSKPNMCESDAAILRRLEKEIEDIKKKYNVSDPHLLNLKN</sequence>
<comment type="similarity">
    <text evidence="1">Belongs to the 'phage' integrase family.</text>
</comment>
<dbReference type="InterPro" id="IPR002104">
    <property type="entry name" value="Integrase_catalytic"/>
</dbReference>
<dbReference type="PANTHER" id="PTHR30349">
    <property type="entry name" value="PHAGE INTEGRASE-RELATED"/>
    <property type="match status" value="1"/>
</dbReference>
<dbReference type="RefSeq" id="WP_210646396.1">
    <property type="nucleotide sequence ID" value="NZ_JAGFBU010000004.1"/>
</dbReference>
<dbReference type="Gene3D" id="1.10.443.10">
    <property type="entry name" value="Intergrase catalytic core"/>
    <property type="match status" value="1"/>
</dbReference>
<dbReference type="EMBL" id="JAGFBU010000004">
    <property type="protein sequence ID" value="MBP4142545.1"/>
    <property type="molecule type" value="Genomic_DNA"/>
</dbReference>
<feature type="domain" description="Tyr recombinase" evidence="4">
    <location>
        <begin position="219"/>
        <end position="399"/>
    </location>
</feature>
<dbReference type="Pfam" id="PF00589">
    <property type="entry name" value="Phage_integrase"/>
    <property type="match status" value="1"/>
</dbReference>